<evidence type="ECO:0000313" key="1">
    <source>
        <dbReference type="EMBL" id="KDQ10842.1"/>
    </source>
</evidence>
<gene>
    <name evidence="1" type="ORF">BOTBODRAFT_71430</name>
</gene>
<dbReference type="Pfam" id="PF18758">
    <property type="entry name" value="KDZ"/>
    <property type="match status" value="1"/>
</dbReference>
<dbReference type="InParanoid" id="A0A067MG63"/>
<dbReference type="OrthoDB" id="3257768at2759"/>
<organism evidence="1 2">
    <name type="scientific">Botryobasidium botryosum (strain FD-172 SS1)</name>
    <dbReference type="NCBI Taxonomy" id="930990"/>
    <lineage>
        <taxon>Eukaryota</taxon>
        <taxon>Fungi</taxon>
        <taxon>Dikarya</taxon>
        <taxon>Basidiomycota</taxon>
        <taxon>Agaricomycotina</taxon>
        <taxon>Agaricomycetes</taxon>
        <taxon>Cantharellales</taxon>
        <taxon>Botryobasidiaceae</taxon>
        <taxon>Botryobasidium</taxon>
    </lineage>
</organism>
<keyword evidence="2" id="KW-1185">Reference proteome</keyword>
<sequence length="153" mass="17573">TGVVTVTCGRHAMFHPCAMVDMQKGEKYAHMDYALASVLRQQAPLLWLMFLYDIACQYWINLLKRFKLSFPEQVPTADTLRYGVGKLHVQGHEESCMYGFSLNYLECRGRTHGEAVETCWAEGNQAGASTREMNAGHRHDTLDDFHGDWNWRK</sequence>
<feature type="non-terminal residue" evidence="1">
    <location>
        <position position="153"/>
    </location>
</feature>
<feature type="non-terminal residue" evidence="1">
    <location>
        <position position="1"/>
    </location>
</feature>
<dbReference type="HOGENOM" id="CLU_003703_5_2_1"/>
<accession>A0A067MG63</accession>
<proteinExistence type="predicted"/>
<reference evidence="2" key="1">
    <citation type="journal article" date="2014" name="Proc. Natl. Acad. Sci. U.S.A.">
        <title>Extensive sampling of basidiomycete genomes demonstrates inadequacy of the white-rot/brown-rot paradigm for wood decay fungi.</title>
        <authorList>
            <person name="Riley R."/>
            <person name="Salamov A.A."/>
            <person name="Brown D.W."/>
            <person name="Nagy L.G."/>
            <person name="Floudas D."/>
            <person name="Held B.W."/>
            <person name="Levasseur A."/>
            <person name="Lombard V."/>
            <person name="Morin E."/>
            <person name="Otillar R."/>
            <person name="Lindquist E.A."/>
            <person name="Sun H."/>
            <person name="LaButti K.M."/>
            <person name="Schmutz J."/>
            <person name="Jabbour D."/>
            <person name="Luo H."/>
            <person name="Baker S.E."/>
            <person name="Pisabarro A.G."/>
            <person name="Walton J.D."/>
            <person name="Blanchette R.A."/>
            <person name="Henrissat B."/>
            <person name="Martin F."/>
            <person name="Cullen D."/>
            <person name="Hibbett D.S."/>
            <person name="Grigoriev I.V."/>
        </authorList>
    </citation>
    <scope>NUCLEOTIDE SEQUENCE [LARGE SCALE GENOMIC DNA]</scope>
    <source>
        <strain evidence="2">FD-172 SS1</strain>
    </source>
</reference>
<dbReference type="InterPro" id="IPR040521">
    <property type="entry name" value="KDZ"/>
</dbReference>
<name>A0A067MG63_BOTB1</name>
<protein>
    <recommendedName>
        <fullName evidence="3">CxC2-like cysteine cluster KDZ transposase-associated domain-containing protein</fullName>
    </recommendedName>
</protein>
<dbReference type="AlphaFoldDB" id="A0A067MG63"/>
<dbReference type="STRING" id="930990.A0A067MG63"/>
<evidence type="ECO:0000313" key="2">
    <source>
        <dbReference type="Proteomes" id="UP000027195"/>
    </source>
</evidence>
<dbReference type="Proteomes" id="UP000027195">
    <property type="component" value="Unassembled WGS sequence"/>
</dbReference>
<dbReference type="EMBL" id="KL198064">
    <property type="protein sequence ID" value="KDQ10842.1"/>
    <property type="molecule type" value="Genomic_DNA"/>
</dbReference>
<evidence type="ECO:0008006" key="3">
    <source>
        <dbReference type="Google" id="ProtNLM"/>
    </source>
</evidence>